<feature type="compositionally biased region" description="Basic and acidic residues" evidence="1">
    <location>
        <begin position="52"/>
        <end position="65"/>
    </location>
</feature>
<dbReference type="Proteomes" id="UP000438429">
    <property type="component" value="Unassembled WGS sequence"/>
</dbReference>
<protein>
    <submittedName>
        <fullName evidence="2">Uncharacterized protein</fullName>
    </submittedName>
</protein>
<feature type="compositionally biased region" description="Polar residues" evidence="1">
    <location>
        <begin position="39"/>
        <end position="51"/>
    </location>
</feature>
<organism evidence="2 3">
    <name type="scientific">Scophthalmus maximus</name>
    <name type="common">Turbot</name>
    <name type="synonym">Psetta maxima</name>
    <dbReference type="NCBI Taxonomy" id="52904"/>
    <lineage>
        <taxon>Eukaryota</taxon>
        <taxon>Metazoa</taxon>
        <taxon>Chordata</taxon>
        <taxon>Craniata</taxon>
        <taxon>Vertebrata</taxon>
        <taxon>Euteleostomi</taxon>
        <taxon>Actinopterygii</taxon>
        <taxon>Neopterygii</taxon>
        <taxon>Teleostei</taxon>
        <taxon>Neoteleostei</taxon>
        <taxon>Acanthomorphata</taxon>
        <taxon>Carangaria</taxon>
        <taxon>Pleuronectiformes</taxon>
        <taxon>Pleuronectoidei</taxon>
        <taxon>Scophthalmidae</taxon>
        <taxon>Scophthalmus</taxon>
    </lineage>
</organism>
<comment type="caution">
    <text evidence="2">The sequence shown here is derived from an EMBL/GenBank/DDBJ whole genome shotgun (WGS) entry which is preliminary data.</text>
</comment>
<name>A0A6A4RR24_SCOMX</name>
<dbReference type="EMBL" id="VEVO01003010">
    <property type="protein sequence ID" value="KAF0021691.1"/>
    <property type="molecule type" value="Genomic_DNA"/>
</dbReference>
<evidence type="ECO:0000313" key="2">
    <source>
        <dbReference type="EMBL" id="KAF0021691.1"/>
    </source>
</evidence>
<proteinExistence type="predicted"/>
<feature type="region of interest" description="Disordered" evidence="1">
    <location>
        <begin position="24"/>
        <end position="65"/>
    </location>
</feature>
<evidence type="ECO:0000313" key="3">
    <source>
        <dbReference type="Proteomes" id="UP000438429"/>
    </source>
</evidence>
<gene>
    <name evidence="2" type="ORF">F2P81_026056</name>
</gene>
<reference evidence="2 3" key="1">
    <citation type="submission" date="2019-06" db="EMBL/GenBank/DDBJ databases">
        <title>Draft genomes of female and male turbot (Scophthalmus maximus).</title>
        <authorList>
            <person name="Xu H."/>
            <person name="Xu X.-W."/>
            <person name="Shao C."/>
            <person name="Chen S."/>
        </authorList>
    </citation>
    <scope>NUCLEOTIDE SEQUENCE [LARGE SCALE GENOMIC DNA]</scope>
    <source>
        <strain evidence="2">Ysfricsl-2016a</strain>
        <tissue evidence="2">Blood</tissue>
    </source>
</reference>
<dbReference type="AlphaFoldDB" id="A0A6A4RR24"/>
<evidence type="ECO:0000256" key="1">
    <source>
        <dbReference type="SAM" id="MobiDB-lite"/>
    </source>
</evidence>
<sequence length="119" mass="13193">MSVCSSLSESDSEISLSGFETVASHSFDEDEEEDEGSVMLSSPCGSPTSMLQEDHHSDKDKTQPNGITEHRSAVLYAHTVSYWLLSPCVFIHLSSKINKLKKGPGLSNFHFYCTIFFLL</sequence>
<accession>A0A6A4RR24</accession>